<dbReference type="CDD" id="cd17546">
    <property type="entry name" value="REC_hyHK_CKI1_RcsC-like"/>
    <property type="match status" value="1"/>
</dbReference>
<proteinExistence type="predicted"/>
<evidence type="ECO:0000256" key="1">
    <source>
        <dbReference type="ARBA" id="ARBA00022553"/>
    </source>
</evidence>
<dbReference type="EMBL" id="UOGJ01000127">
    <property type="protein sequence ID" value="VAX37346.1"/>
    <property type="molecule type" value="Genomic_DNA"/>
</dbReference>
<organism evidence="4">
    <name type="scientific">hydrothermal vent metagenome</name>
    <dbReference type="NCBI Taxonomy" id="652676"/>
    <lineage>
        <taxon>unclassified sequences</taxon>
        <taxon>metagenomes</taxon>
        <taxon>ecological metagenomes</taxon>
    </lineage>
</organism>
<dbReference type="PANTHER" id="PTHR45339:SF1">
    <property type="entry name" value="HYBRID SIGNAL TRANSDUCTION HISTIDINE KINASE J"/>
    <property type="match status" value="1"/>
</dbReference>
<dbReference type="Gene3D" id="3.40.50.2300">
    <property type="match status" value="1"/>
</dbReference>
<evidence type="ECO:0000313" key="4">
    <source>
        <dbReference type="EMBL" id="VAX37346.1"/>
    </source>
</evidence>
<dbReference type="SMART" id="SM00448">
    <property type="entry name" value="REC"/>
    <property type="match status" value="1"/>
</dbReference>
<feature type="domain" description="Response regulatory" evidence="3">
    <location>
        <begin position="11"/>
        <end position="126"/>
    </location>
</feature>
<evidence type="ECO:0000256" key="2">
    <source>
        <dbReference type="ARBA" id="ARBA00023012"/>
    </source>
</evidence>
<name>A0A3B1D3B3_9ZZZZ</name>
<gene>
    <name evidence="4" type="ORF">MNBD_UNCLBAC01-883</name>
</gene>
<reference evidence="4" key="1">
    <citation type="submission" date="2018-06" db="EMBL/GenBank/DDBJ databases">
        <authorList>
            <person name="Zhirakovskaya E."/>
        </authorList>
    </citation>
    <scope>NUCLEOTIDE SEQUENCE</scope>
</reference>
<dbReference type="InterPro" id="IPR001789">
    <property type="entry name" value="Sig_transdc_resp-reg_receiver"/>
</dbReference>
<dbReference type="InterPro" id="IPR011006">
    <property type="entry name" value="CheY-like_superfamily"/>
</dbReference>
<keyword evidence="2" id="KW-0902">Two-component regulatory system</keyword>
<sequence length="130" mass="14709">MSDDINWELIKVLVVDDDKTTRKTLEKFFQKIGCIGAYVNNGKEAIEIIKKYNFDLCFMDLFMPEMGGVEATQIIRDEVDAVLPIVALTSSSMKADKDKCVDIGMQDYMNKPVSMAQIKEIVATYGVRQK</sequence>
<keyword evidence="1" id="KW-0597">Phosphoprotein</keyword>
<dbReference type="PROSITE" id="PS50110">
    <property type="entry name" value="RESPONSE_REGULATORY"/>
    <property type="match status" value="1"/>
</dbReference>
<evidence type="ECO:0000259" key="3">
    <source>
        <dbReference type="PROSITE" id="PS50110"/>
    </source>
</evidence>
<dbReference type="GO" id="GO:0000160">
    <property type="term" value="P:phosphorelay signal transduction system"/>
    <property type="evidence" value="ECO:0007669"/>
    <property type="project" value="UniProtKB-KW"/>
</dbReference>
<accession>A0A3B1D3B3</accession>
<protein>
    <recommendedName>
        <fullName evidence="3">Response regulatory domain-containing protein</fullName>
    </recommendedName>
</protein>
<dbReference type="AlphaFoldDB" id="A0A3B1D3B3"/>
<dbReference type="Pfam" id="PF00072">
    <property type="entry name" value="Response_reg"/>
    <property type="match status" value="1"/>
</dbReference>
<dbReference type="PANTHER" id="PTHR45339">
    <property type="entry name" value="HYBRID SIGNAL TRANSDUCTION HISTIDINE KINASE J"/>
    <property type="match status" value="1"/>
</dbReference>
<dbReference type="SUPFAM" id="SSF52172">
    <property type="entry name" value="CheY-like"/>
    <property type="match status" value="1"/>
</dbReference>